<dbReference type="InterPro" id="IPR018702">
    <property type="entry name" value="DUF2207"/>
</dbReference>
<organism evidence="6 7">
    <name type="scientific">Tannerella forsythia</name>
    <name type="common">Bacteroides forsythus</name>
    <dbReference type="NCBI Taxonomy" id="28112"/>
    <lineage>
        <taxon>Bacteria</taxon>
        <taxon>Pseudomonadati</taxon>
        <taxon>Bacteroidota</taxon>
        <taxon>Bacteroidia</taxon>
        <taxon>Bacteroidales</taxon>
        <taxon>Tannerellaceae</taxon>
        <taxon>Tannerella</taxon>
    </lineage>
</organism>
<gene>
    <name evidence="6" type="ORF">EII40_09700</name>
</gene>
<dbReference type="AlphaFoldDB" id="A0A3P1XLX6"/>
<evidence type="ECO:0000256" key="1">
    <source>
        <dbReference type="SAM" id="MobiDB-lite"/>
    </source>
</evidence>
<evidence type="ECO:0000256" key="2">
    <source>
        <dbReference type="SAM" id="Phobius"/>
    </source>
</evidence>
<evidence type="ECO:0000313" key="6">
    <source>
        <dbReference type="EMBL" id="RRD59465.1"/>
    </source>
</evidence>
<dbReference type="RefSeq" id="WP_124752056.1">
    <property type="nucleotide sequence ID" value="NZ_RQYS01000042.1"/>
</dbReference>
<dbReference type="InterPro" id="IPR048389">
    <property type="entry name" value="YciQ-like_C"/>
</dbReference>
<sequence>MKKRLWGLSVLLWLIVASGARATVVHSVDIAVALDTAGTARVTEVWNIDVSTGTEWYLVAGNLGTIEVLDLTVSDETGRTYVNEGDWNTERTMLEKAGRCGIVRKGAGEYELCWGIGSYGSHTFTVSYTMTNFVKGFSDFDGFNHQFVSRGLSHAPRQVRIVIRKVLTADSVVPFVKEETGVWAFGFKGEIHVIGGEIVAKTSNPLGKEDAVIVMARFEKHVFTPSDVRDESFDTIKERAFKGSDYAKQSATDRLMDFATYVFVVIGLLAVLQIFLPRGWKRILYTVLLAPVCFLIVYFAIEKFEYVLLGGLLLLLLGFIVYAILDGVGITSRKPVYGVRQVTDWGRDIPFDGDLLAANYIICKAYPFWKTWNPNIISAMLLRMIQNGTIRMRYLPGEKQPKLSFATEMPSESEFTDGIEYRLYKIVRAAAGKDLTLQPDEFSKWAKSSHSNGERMSKWMDSTKRYGEKYFDRNGAVLKQKFTRRGQQMARTVPQFKNYLSDFSLINERQAKEVALWNAYLTFASLFGIADKVSKEFESLYPEYFSQHSFIADMITADAMTRKVGKEFRRSMVSYKNKERAGSFAGGGGSSSWGGGGGSTGGGYGGGSR</sequence>
<feature type="chain" id="PRO_5018337554" evidence="3">
    <location>
        <begin position="23"/>
        <end position="609"/>
    </location>
</feature>
<protein>
    <submittedName>
        <fullName evidence="6">DUF2207 domain-containing protein</fullName>
    </submittedName>
</protein>
<keyword evidence="3" id="KW-0732">Signal</keyword>
<evidence type="ECO:0000256" key="3">
    <source>
        <dbReference type="SAM" id="SignalP"/>
    </source>
</evidence>
<keyword evidence="2" id="KW-0472">Membrane</keyword>
<feature type="domain" description="Predicted membrane protein YciQ-like C-terminal" evidence="5">
    <location>
        <begin position="481"/>
        <end position="537"/>
    </location>
</feature>
<feature type="compositionally biased region" description="Gly residues" evidence="1">
    <location>
        <begin position="584"/>
        <end position="609"/>
    </location>
</feature>
<reference evidence="6 7" key="1">
    <citation type="submission" date="2018-11" db="EMBL/GenBank/DDBJ databases">
        <title>Genomes From Bacteria Associated with the Canine Oral Cavity: a Test Case for Automated Genome-Based Taxonomic Assignment.</title>
        <authorList>
            <person name="Coil D.A."/>
            <person name="Jospin G."/>
            <person name="Darling A.E."/>
            <person name="Wallis C."/>
            <person name="Davis I.J."/>
            <person name="Harris S."/>
            <person name="Eisen J.A."/>
            <person name="Holcombe L.J."/>
            <person name="O'Flynn C."/>
        </authorList>
    </citation>
    <scope>NUCLEOTIDE SEQUENCE [LARGE SCALE GENOMIC DNA]</scope>
    <source>
        <strain evidence="6 7">OH2617_COT-023</strain>
    </source>
</reference>
<dbReference type="Pfam" id="PF20990">
    <property type="entry name" value="DUF2207_C"/>
    <property type="match status" value="1"/>
</dbReference>
<feature type="domain" description="DUF2207" evidence="4">
    <location>
        <begin position="26"/>
        <end position="163"/>
    </location>
</feature>
<proteinExistence type="predicted"/>
<dbReference type="EMBL" id="RQYS01000042">
    <property type="protein sequence ID" value="RRD59465.1"/>
    <property type="molecule type" value="Genomic_DNA"/>
</dbReference>
<evidence type="ECO:0000259" key="4">
    <source>
        <dbReference type="Pfam" id="PF09972"/>
    </source>
</evidence>
<keyword evidence="2" id="KW-1133">Transmembrane helix</keyword>
<feature type="transmembrane region" description="Helical" evidence="2">
    <location>
        <begin position="307"/>
        <end position="325"/>
    </location>
</feature>
<name>A0A3P1XLX6_TANFO</name>
<dbReference type="Pfam" id="PF09972">
    <property type="entry name" value="DUF2207"/>
    <property type="match status" value="1"/>
</dbReference>
<feature type="signal peptide" evidence="3">
    <location>
        <begin position="1"/>
        <end position="22"/>
    </location>
</feature>
<evidence type="ECO:0000313" key="7">
    <source>
        <dbReference type="Proteomes" id="UP000278609"/>
    </source>
</evidence>
<feature type="region of interest" description="Disordered" evidence="1">
    <location>
        <begin position="581"/>
        <end position="609"/>
    </location>
</feature>
<feature type="transmembrane region" description="Helical" evidence="2">
    <location>
        <begin position="258"/>
        <end position="276"/>
    </location>
</feature>
<evidence type="ECO:0000259" key="5">
    <source>
        <dbReference type="Pfam" id="PF20990"/>
    </source>
</evidence>
<comment type="caution">
    <text evidence="6">The sequence shown here is derived from an EMBL/GenBank/DDBJ whole genome shotgun (WGS) entry which is preliminary data.</text>
</comment>
<accession>A0A3P1XLX6</accession>
<feature type="transmembrane region" description="Helical" evidence="2">
    <location>
        <begin position="283"/>
        <end position="301"/>
    </location>
</feature>
<keyword evidence="2" id="KW-0812">Transmembrane</keyword>
<dbReference type="Proteomes" id="UP000278609">
    <property type="component" value="Unassembled WGS sequence"/>
</dbReference>
<dbReference type="OrthoDB" id="46834at2"/>